<evidence type="ECO:0000256" key="9">
    <source>
        <dbReference type="ARBA" id="ARBA00023170"/>
    </source>
</evidence>
<evidence type="ECO:0000313" key="14">
    <source>
        <dbReference type="EMBL" id="BBL71150.1"/>
    </source>
</evidence>
<keyword evidence="2 11" id="KW-0813">Transport</keyword>
<dbReference type="NCBIfam" id="TIGR01783">
    <property type="entry name" value="TonB-siderophor"/>
    <property type="match status" value="1"/>
</dbReference>
<evidence type="ECO:0000256" key="10">
    <source>
        <dbReference type="ARBA" id="ARBA00023237"/>
    </source>
</evidence>
<dbReference type="AlphaFoldDB" id="A0A8D4VNH3"/>
<dbReference type="Pfam" id="PF00593">
    <property type="entry name" value="TonB_dep_Rec_b-barrel"/>
    <property type="match status" value="1"/>
</dbReference>
<organism evidence="14 15">
    <name type="scientific">Methylogaea oryzae</name>
    <dbReference type="NCBI Taxonomy" id="1295382"/>
    <lineage>
        <taxon>Bacteria</taxon>
        <taxon>Pseudomonadati</taxon>
        <taxon>Pseudomonadota</taxon>
        <taxon>Gammaproteobacteria</taxon>
        <taxon>Methylococcales</taxon>
        <taxon>Methylococcaceae</taxon>
        <taxon>Methylogaea</taxon>
    </lineage>
</organism>
<dbReference type="CDD" id="cd01347">
    <property type="entry name" value="ligand_gated_channel"/>
    <property type="match status" value="1"/>
</dbReference>
<keyword evidence="15" id="KW-1185">Reference proteome</keyword>
<dbReference type="PROSITE" id="PS52016">
    <property type="entry name" value="TONB_DEPENDENT_REC_3"/>
    <property type="match status" value="1"/>
</dbReference>
<dbReference type="SMART" id="SM00965">
    <property type="entry name" value="STN"/>
    <property type="match status" value="1"/>
</dbReference>
<protein>
    <submittedName>
        <fullName evidence="14">Ferrichrome-iron receptor</fullName>
    </submittedName>
</protein>
<comment type="subcellular location">
    <subcellularLocation>
        <location evidence="11">Cell outer membrane</location>
        <topology evidence="11">Multi-pass membrane protein</topology>
    </subcellularLocation>
</comment>
<dbReference type="GO" id="GO:0009279">
    <property type="term" value="C:cell outer membrane"/>
    <property type="evidence" value="ECO:0007669"/>
    <property type="project" value="UniProtKB-SubCell"/>
</dbReference>
<accession>A0A8D4VNH3</accession>
<dbReference type="InterPro" id="IPR011662">
    <property type="entry name" value="Secretin/TonB_short_N"/>
</dbReference>
<keyword evidence="11" id="KW-1134">Transmembrane beta strand</keyword>
<evidence type="ECO:0000256" key="12">
    <source>
        <dbReference type="RuleBase" id="RU003357"/>
    </source>
</evidence>
<sequence length="796" mass="85549">MKLNGNAACCDRLGENTTLRAAVCLLLAGLAAAPGQGRAEETAAKAFNLSLPASSLAAALNRLAETSGLHLVYDASLAQGLSTAGLSGSYTAEQALQKLLQGTGLSYRVGANRTVTLEKPSTVAPPSGASLEKVTVTAHSAEREAPYQAAVSTAGSKIPVGITRVPQSVQVVTEEAIKDQGALTMGSIMKGVPSANVGQSRYSRFPKFTIRGFKAIQQRNGFRTQFNSDVDYSALTNVESFEVLKGPGSALYGNGSIGGLVNIVTKRPKKEFGGYVAGIGGEYDQKGVQFDVTGAVIADGALTARITGDLERSGSFIKYQGLDRDNLALALSWDNGGPVRGFLNMEYQDRDTKPNPGVPAPGQIVGKTARDTYLGEPGMDNLRATSPVLQTWLDIDVADNWTLSPRFQYMEFNVGGTQIFMNSVRADRRTINRSGRADFRENDFMYTGQLDLKGKFDTGFISHQVLIGGEYEDATSNGGWTALNGVPAMDALNPTYLSTQLTPGKAFVFRNDKRIGSFYFQDMMAITDKFDLFGGVRQSNVAGSKLAANGAATQYDLDNKSFQVGGAYHVLEPVTLFAGYGTGFDVDASFAAQAARATAFKPEKSDQVEAGVKLALPFGLTSTASFFDITRSNVVTPDPANPGFNAQVGEMRSRGAEIDLAYQINKQWFVQAGYALIDAKITKSQNGDVGNRPWDVAPHQANVWTRYKFDEGLLKDLSLGAGANFVAKRPGDNAHTFDLPAYTTVDMSASYQWKKVKAELFALNMLDKHYYTSNDQMTGAFTGAPRQIYGRLTLEF</sequence>
<evidence type="ECO:0000256" key="1">
    <source>
        <dbReference type="ARBA" id="ARBA00009810"/>
    </source>
</evidence>
<dbReference type="GO" id="GO:0015891">
    <property type="term" value="P:siderophore transport"/>
    <property type="evidence" value="ECO:0007669"/>
    <property type="project" value="InterPro"/>
</dbReference>
<evidence type="ECO:0000256" key="5">
    <source>
        <dbReference type="ARBA" id="ARBA00023004"/>
    </source>
</evidence>
<keyword evidence="7 12" id="KW-0798">TonB box</keyword>
<keyword evidence="4" id="KW-0732">Signal</keyword>
<dbReference type="KEGG" id="moz:MoryE10_17560"/>
<proteinExistence type="inferred from homology"/>
<keyword evidence="5" id="KW-0408">Iron</keyword>
<evidence type="ECO:0000313" key="15">
    <source>
        <dbReference type="Proteomes" id="UP000824988"/>
    </source>
</evidence>
<dbReference type="EMBL" id="AP019782">
    <property type="protein sequence ID" value="BBL71150.1"/>
    <property type="molecule type" value="Genomic_DNA"/>
</dbReference>
<evidence type="ECO:0000256" key="8">
    <source>
        <dbReference type="ARBA" id="ARBA00023136"/>
    </source>
</evidence>
<keyword evidence="6" id="KW-0406">Ion transport</keyword>
<keyword evidence="11" id="KW-0812">Transmembrane</keyword>
<dbReference type="Proteomes" id="UP000824988">
    <property type="component" value="Chromosome"/>
</dbReference>
<name>A0A8D4VNH3_9GAMM</name>
<comment type="similarity">
    <text evidence="1 11 12">Belongs to the TonB-dependent receptor family.</text>
</comment>
<dbReference type="InterPro" id="IPR039426">
    <property type="entry name" value="TonB-dep_rcpt-like"/>
</dbReference>
<gene>
    <name evidence="14" type="ORF">MoryE10_17560</name>
</gene>
<dbReference type="Pfam" id="PF07715">
    <property type="entry name" value="Plug"/>
    <property type="match status" value="1"/>
</dbReference>
<dbReference type="PANTHER" id="PTHR32552:SF68">
    <property type="entry name" value="FERRICHROME OUTER MEMBRANE TRANSPORTER_PHAGE RECEPTOR"/>
    <property type="match status" value="1"/>
</dbReference>
<feature type="domain" description="Secretin/TonB short N-terminal" evidence="13">
    <location>
        <begin position="69"/>
        <end position="120"/>
    </location>
</feature>
<dbReference type="GO" id="GO:0015344">
    <property type="term" value="F:siderophore uptake transmembrane transporter activity"/>
    <property type="evidence" value="ECO:0007669"/>
    <property type="project" value="TreeGrafter"/>
</dbReference>
<dbReference type="InterPro" id="IPR010105">
    <property type="entry name" value="TonB_sidphr_rcpt"/>
</dbReference>
<dbReference type="GO" id="GO:0038023">
    <property type="term" value="F:signaling receptor activity"/>
    <property type="evidence" value="ECO:0007669"/>
    <property type="project" value="InterPro"/>
</dbReference>
<dbReference type="InterPro" id="IPR012910">
    <property type="entry name" value="Plug_dom"/>
</dbReference>
<keyword evidence="8 11" id="KW-0472">Membrane</keyword>
<dbReference type="Pfam" id="PF07660">
    <property type="entry name" value="STN"/>
    <property type="match status" value="1"/>
</dbReference>
<reference evidence="14" key="1">
    <citation type="submission" date="2019-06" db="EMBL/GenBank/DDBJ databases">
        <title>Complete genome sequence of Methylogaea oryzae strain JCM16910.</title>
        <authorList>
            <person name="Asakawa S."/>
        </authorList>
    </citation>
    <scope>NUCLEOTIDE SEQUENCE</scope>
    <source>
        <strain evidence="14">E10</strain>
    </source>
</reference>
<evidence type="ECO:0000256" key="7">
    <source>
        <dbReference type="ARBA" id="ARBA00023077"/>
    </source>
</evidence>
<keyword evidence="10 11" id="KW-0998">Cell outer membrane</keyword>
<keyword evidence="3" id="KW-0410">Iron transport</keyword>
<evidence type="ECO:0000259" key="13">
    <source>
        <dbReference type="SMART" id="SM00965"/>
    </source>
</evidence>
<evidence type="ECO:0000256" key="4">
    <source>
        <dbReference type="ARBA" id="ARBA00022729"/>
    </source>
</evidence>
<evidence type="ECO:0000256" key="3">
    <source>
        <dbReference type="ARBA" id="ARBA00022496"/>
    </source>
</evidence>
<evidence type="ECO:0000256" key="2">
    <source>
        <dbReference type="ARBA" id="ARBA00022448"/>
    </source>
</evidence>
<dbReference type="PANTHER" id="PTHR32552">
    <property type="entry name" value="FERRICHROME IRON RECEPTOR-RELATED"/>
    <property type="match status" value="1"/>
</dbReference>
<keyword evidence="9 14" id="KW-0675">Receptor</keyword>
<dbReference type="InterPro" id="IPR000531">
    <property type="entry name" value="Beta-barrel_TonB"/>
</dbReference>
<dbReference type="RefSeq" id="WP_221048852.1">
    <property type="nucleotide sequence ID" value="NZ_AP019782.1"/>
</dbReference>
<evidence type="ECO:0000256" key="6">
    <source>
        <dbReference type="ARBA" id="ARBA00023065"/>
    </source>
</evidence>
<evidence type="ECO:0000256" key="11">
    <source>
        <dbReference type="PROSITE-ProRule" id="PRU01360"/>
    </source>
</evidence>